<sequence>MPRRPGPSRDYYETYEMDREPREYRRHRDYEYDDYRRKSEPLVEDMARMGFRERPRREFMEGFERPIERDEMMPRRPREREMEMEMESPERVSLGREDVYARPPRPRRRPRPREVEEDLVSERASRRGSRRHPQDVEEDLFVEQRERHMNRRPRPDRDVEPDLFDEEERPRERRSRPRQMPDEDIIPDERERVDRMRRSVPDIEEEDFPIERERRRGVRRHPRDAEEDDFVFEEKEIRRGSRRHPERRSEEDLFEEDRERRRGSARHPERRSEDDLLYEKREKRHRRRRPERELEEDIVEEPRHMGRRRRPEDEIEEEEVFMRRREDEPPLRRGWDSERDMRAHERARALEDERYTRPRPRPPPGRRVEVEEEILPAEPPPDRHRMPVDPIDPSEGEFEEEMTTRWKGKGGRPAKIPEEEVTMRGRRERRRSSPSEDLTREMRGLRRDRRAEALDKGPGPHSSDSSSRARDIIVDEEEVVVRKPKKIEIPPSPPSPPIEPIRVPPIPKEVPFPPRHIDEYDEPRVPTPELRPLRGSPNKIEIPARRMRGGRSSEEDIILTRRDSEESLAPEDSISPTGQAVPEIFSDPWGDKKPVKPHARPKARIVESESESEDESDSDSEPPFNPRGYPMPSMPPMPPMPPMPKMPSIPPMRDTKDTDAESTRTGNRTSKGTDDWSVVQSPPKPESVEMSGALNVVEVEPRHAPEPDTGRVAQQVTDAKDPRDDRWTEITKKLVVKDAIEQMGYEYEETRSCYFIFSYLTSDDIDELVELSDEIRSARRRRIRDMQRERSSYPPPAPPFRPPRMGMPGPPRARMAEKRMQDMRDRDWVYDRRR</sequence>
<feature type="compositionally biased region" description="Pro residues" evidence="1">
    <location>
        <begin position="490"/>
        <end position="514"/>
    </location>
</feature>
<feature type="compositionally biased region" description="Basic and acidic residues" evidence="1">
    <location>
        <begin position="415"/>
        <end position="455"/>
    </location>
</feature>
<evidence type="ECO:0000313" key="3">
    <source>
        <dbReference type="EMBL" id="CAG8263440.1"/>
    </source>
</evidence>
<dbReference type="Pfam" id="PF26118">
    <property type="entry name" value="DUF8035"/>
    <property type="match status" value="1"/>
</dbReference>
<proteinExistence type="predicted"/>
<feature type="compositionally biased region" description="Basic and acidic residues" evidence="1">
    <location>
        <begin position="515"/>
        <end position="524"/>
    </location>
</feature>
<feature type="compositionally biased region" description="Basic and acidic residues" evidence="1">
    <location>
        <begin position="187"/>
        <end position="201"/>
    </location>
</feature>
<organism evidence="3 4">
    <name type="scientific">Penicillium olsonii</name>
    <dbReference type="NCBI Taxonomy" id="99116"/>
    <lineage>
        <taxon>Eukaryota</taxon>
        <taxon>Fungi</taxon>
        <taxon>Dikarya</taxon>
        <taxon>Ascomycota</taxon>
        <taxon>Pezizomycotina</taxon>
        <taxon>Eurotiomycetes</taxon>
        <taxon>Eurotiomycetidae</taxon>
        <taxon>Eurotiales</taxon>
        <taxon>Aspergillaceae</taxon>
        <taxon>Penicillium</taxon>
    </lineage>
</organism>
<feature type="compositionally biased region" description="Basic and acidic residues" evidence="1">
    <location>
        <begin position="247"/>
        <end position="281"/>
    </location>
</feature>
<evidence type="ECO:0000259" key="2">
    <source>
        <dbReference type="Pfam" id="PF26118"/>
    </source>
</evidence>
<dbReference type="AlphaFoldDB" id="A0A9W4ID09"/>
<comment type="caution">
    <text evidence="3">The sequence shown here is derived from an EMBL/GenBank/DDBJ whole genome shotgun (WGS) entry which is preliminary data.</text>
</comment>
<dbReference type="EMBL" id="CAJVOS010000082">
    <property type="protein sequence ID" value="CAG8263440.1"/>
    <property type="molecule type" value="Genomic_DNA"/>
</dbReference>
<feature type="region of interest" description="Disordered" evidence="1">
    <location>
        <begin position="62"/>
        <end position="690"/>
    </location>
</feature>
<evidence type="ECO:0000256" key="1">
    <source>
        <dbReference type="SAM" id="MobiDB-lite"/>
    </source>
</evidence>
<dbReference type="InterPro" id="IPR058348">
    <property type="entry name" value="DUF8035"/>
</dbReference>
<feature type="region of interest" description="Disordered" evidence="1">
    <location>
        <begin position="782"/>
        <end position="834"/>
    </location>
</feature>
<feature type="compositionally biased region" description="Basic and acidic residues" evidence="1">
    <location>
        <begin position="320"/>
        <end position="356"/>
    </location>
</feature>
<feature type="compositionally biased region" description="Basic and acidic residues" evidence="1">
    <location>
        <begin position="814"/>
        <end position="834"/>
    </location>
</feature>
<feature type="compositionally biased region" description="Acidic residues" evidence="1">
    <location>
        <begin position="608"/>
        <end position="620"/>
    </location>
</feature>
<feature type="compositionally biased region" description="Basic and acidic residues" evidence="1">
    <location>
        <begin position="551"/>
        <end position="565"/>
    </location>
</feature>
<evidence type="ECO:0000313" key="4">
    <source>
        <dbReference type="Proteomes" id="UP001153618"/>
    </source>
</evidence>
<accession>A0A9W4ID09</accession>
<feature type="compositionally biased region" description="Pro residues" evidence="1">
    <location>
        <begin position="632"/>
        <end position="650"/>
    </location>
</feature>
<feature type="domain" description="DUF8035" evidence="2">
    <location>
        <begin position="724"/>
        <end position="777"/>
    </location>
</feature>
<reference evidence="3" key="1">
    <citation type="submission" date="2021-07" db="EMBL/GenBank/DDBJ databases">
        <authorList>
            <person name="Branca A.L. A."/>
        </authorList>
    </citation>
    <scope>NUCLEOTIDE SEQUENCE</scope>
</reference>
<feature type="compositionally biased region" description="Basic and acidic residues" evidence="1">
    <location>
        <begin position="62"/>
        <end position="100"/>
    </location>
</feature>
<dbReference type="Proteomes" id="UP001153618">
    <property type="component" value="Unassembled WGS sequence"/>
</dbReference>
<keyword evidence="4" id="KW-1185">Reference proteome</keyword>
<dbReference type="OrthoDB" id="5410752at2759"/>
<feature type="compositionally biased region" description="Basic and acidic residues" evidence="1">
    <location>
        <begin position="653"/>
        <end position="662"/>
    </location>
</feature>
<feature type="compositionally biased region" description="Pro residues" evidence="1">
    <location>
        <begin position="793"/>
        <end position="802"/>
    </location>
</feature>
<feature type="region of interest" description="Disordered" evidence="1">
    <location>
        <begin position="702"/>
        <end position="724"/>
    </location>
</feature>
<gene>
    <name evidence="3" type="ORF">POLS_LOCUS9058</name>
</gene>
<feature type="compositionally biased region" description="Basic and acidic residues" evidence="1">
    <location>
        <begin position="142"/>
        <end position="160"/>
    </location>
</feature>
<name>A0A9W4ID09_PENOL</name>
<protein>
    <recommendedName>
        <fullName evidence="2">DUF8035 domain-containing protein</fullName>
    </recommendedName>
</protein>
<feature type="compositionally biased region" description="Acidic residues" evidence="1">
    <location>
        <begin position="392"/>
        <end position="401"/>
    </location>
</feature>